<dbReference type="InterPro" id="IPR037006">
    <property type="entry name" value="CheA-like_homodim_sf"/>
</dbReference>
<dbReference type="GO" id="GO:0005524">
    <property type="term" value="F:ATP binding"/>
    <property type="evidence" value="ECO:0007669"/>
    <property type="project" value="UniProtKB-KW"/>
</dbReference>
<comment type="function">
    <text evidence="11">Involved in the transmission of sensory signals from the chemoreceptors to the flagellar motors. CheA is autophosphorylated; it can transfer its phosphate group to either CheB or CheY.</text>
</comment>
<keyword evidence="5 12" id="KW-0597">Phosphoprotein</keyword>
<evidence type="ECO:0000256" key="5">
    <source>
        <dbReference type="ARBA" id="ARBA00022553"/>
    </source>
</evidence>
<dbReference type="GO" id="GO:0006935">
    <property type="term" value="P:chemotaxis"/>
    <property type="evidence" value="ECO:0007669"/>
    <property type="project" value="UniProtKB-KW"/>
</dbReference>
<feature type="domain" description="Histidine kinase" evidence="13">
    <location>
        <begin position="350"/>
        <end position="557"/>
    </location>
</feature>
<organism evidence="16 17">
    <name type="scientific">Formivibrio citricus</name>
    <dbReference type="NCBI Taxonomy" id="83765"/>
    <lineage>
        <taxon>Bacteria</taxon>
        <taxon>Pseudomonadati</taxon>
        <taxon>Pseudomonadota</taxon>
        <taxon>Betaproteobacteria</taxon>
        <taxon>Neisseriales</taxon>
        <taxon>Chitinibacteraceae</taxon>
        <taxon>Formivibrio</taxon>
    </lineage>
</organism>
<evidence type="ECO:0000256" key="4">
    <source>
        <dbReference type="ARBA" id="ARBA00022500"/>
    </source>
</evidence>
<dbReference type="PRINTS" id="PR00344">
    <property type="entry name" value="BCTRLSENSOR"/>
</dbReference>
<keyword evidence="8 16" id="KW-0418">Kinase</keyword>
<name>A0A1I4XJE3_9NEIS</name>
<accession>A0A1I4XJE3</accession>
<dbReference type="PANTHER" id="PTHR43395">
    <property type="entry name" value="SENSOR HISTIDINE KINASE CHEA"/>
    <property type="match status" value="1"/>
</dbReference>
<dbReference type="Gene3D" id="1.10.287.560">
    <property type="entry name" value="Histidine kinase CheA-like, homodimeric domain"/>
    <property type="match status" value="1"/>
</dbReference>
<evidence type="ECO:0000313" key="17">
    <source>
        <dbReference type="Proteomes" id="UP000242869"/>
    </source>
</evidence>
<dbReference type="Pfam" id="PF02895">
    <property type="entry name" value="H-kinase_dim"/>
    <property type="match status" value="1"/>
</dbReference>
<proteinExistence type="predicted"/>
<feature type="modified residue" description="Phosphohistidine" evidence="12">
    <location>
        <position position="43"/>
    </location>
</feature>
<evidence type="ECO:0000256" key="9">
    <source>
        <dbReference type="ARBA" id="ARBA00022840"/>
    </source>
</evidence>
<dbReference type="SMART" id="SM00073">
    <property type="entry name" value="HPT"/>
    <property type="match status" value="1"/>
</dbReference>
<dbReference type="InterPro" id="IPR004105">
    <property type="entry name" value="CheA-like_dim"/>
</dbReference>
<dbReference type="InterPro" id="IPR004358">
    <property type="entry name" value="Sig_transdc_His_kin-like_C"/>
</dbReference>
<dbReference type="InterPro" id="IPR037257">
    <property type="entry name" value="T2SS_E_N_sf"/>
</dbReference>
<dbReference type="GO" id="GO:0005737">
    <property type="term" value="C:cytoplasm"/>
    <property type="evidence" value="ECO:0007669"/>
    <property type="project" value="InterPro"/>
</dbReference>
<keyword evidence="4" id="KW-0145">Chemotaxis</keyword>
<keyword evidence="7" id="KW-0547">Nucleotide-binding</keyword>
<reference evidence="17" key="1">
    <citation type="submission" date="2016-10" db="EMBL/GenBank/DDBJ databases">
        <authorList>
            <person name="Varghese N."/>
            <person name="Submissions S."/>
        </authorList>
    </citation>
    <scope>NUCLEOTIDE SEQUENCE [LARGE SCALE GENOMIC DNA]</scope>
    <source>
        <strain evidence="17">DSM 6150</strain>
    </source>
</reference>
<comment type="catalytic activity">
    <reaction evidence="1">
        <text>ATP + protein L-histidine = ADP + protein N-phospho-L-histidine.</text>
        <dbReference type="EC" id="2.7.13.3"/>
    </reaction>
</comment>
<dbReference type="SUPFAM" id="SSF47384">
    <property type="entry name" value="Homodimeric domain of signal transducing histidine kinase"/>
    <property type="match status" value="1"/>
</dbReference>
<dbReference type="Proteomes" id="UP000242869">
    <property type="component" value="Unassembled WGS sequence"/>
</dbReference>
<keyword evidence="17" id="KW-1185">Reference proteome</keyword>
<protein>
    <recommendedName>
        <fullName evidence="3">Chemotaxis protein CheA</fullName>
        <ecNumber evidence="2">2.7.13.3</ecNumber>
    </recommendedName>
</protein>
<evidence type="ECO:0000256" key="10">
    <source>
        <dbReference type="ARBA" id="ARBA00023012"/>
    </source>
</evidence>
<dbReference type="SMART" id="SM00387">
    <property type="entry name" value="HATPase_c"/>
    <property type="match status" value="1"/>
</dbReference>
<evidence type="ECO:0000259" key="14">
    <source>
        <dbReference type="PROSITE" id="PS50851"/>
    </source>
</evidence>
<evidence type="ECO:0000256" key="3">
    <source>
        <dbReference type="ARBA" id="ARBA00021495"/>
    </source>
</evidence>
<dbReference type="InterPro" id="IPR002545">
    <property type="entry name" value="CheW-lke_dom"/>
</dbReference>
<dbReference type="Pfam" id="PF02518">
    <property type="entry name" value="HATPase_c"/>
    <property type="match status" value="1"/>
</dbReference>
<dbReference type="InterPro" id="IPR005467">
    <property type="entry name" value="His_kinase_dom"/>
</dbReference>
<dbReference type="InterPro" id="IPR036061">
    <property type="entry name" value="CheW-like_dom_sf"/>
</dbReference>
<dbReference type="PANTHER" id="PTHR43395:SF10">
    <property type="entry name" value="CHEMOTAXIS PROTEIN CHEA"/>
    <property type="match status" value="1"/>
</dbReference>
<evidence type="ECO:0000256" key="2">
    <source>
        <dbReference type="ARBA" id="ARBA00012438"/>
    </source>
</evidence>
<sequence length="716" mass="78288">MDALQEAFVTEVRELIAQMEDGLMALEKSPSDELLHAVFRSAHTIKGAAATVNCSSIANFTHVLENTLDSLRQHLRALEPGLIESLLASVDHLRLLVDLFANGNDELRDDMVNTQSSLLAQLERSEVSCTQTVPREGRDCWHLSVRLNRDLYRQGQDPLVLLEALGEIGHILRIDTILDGLPSLYEADPEDCLFGFEIQFASDCSKAQIEQIFMFATDEGFLRLIPPNAHTEEYLELIRTMPDNPMRLGEILLKAGAITEAELHAGLAEQQECKDAPLGEVLVAKGSATPTVIAAAVEQQQAVRERMNKESRLIKVPAEKLDYLINLVGELVISSAGTHMIATACGQRAILESLQGLSRLTEAIRDSALQLRMVPIGELFNRYQRVVRDNARELGKKIEFVTDGAETELDKSLVEKLADPLMHLVRNAIDHGIEAVEARKAAGKPETGTLSLLAWHDSGNVWIEVGDDGRGLNTERIRQKAIANGLINEDTYLSDAETLNLIFEPGFSTAEEVTSLSGRGVGMDVVRRAIKSLRGDIHIVNRPGLGASFRIRLPLTLAIIDGFLLKIGKHGFVAPLDTVQECLEWQESNRIPGSDCMKLRGEALPCVRLGELFGLETPPAKRENVIVVNTENGRLGLIVDQLAGQCQTVVKPLGELFRPLKGIAGSTILGNGEVALIIDLQGLMELQQLRAAGASARQINLLSLSTENTASAKIAS</sequence>
<evidence type="ECO:0000313" key="16">
    <source>
        <dbReference type="EMBL" id="SFN25360.1"/>
    </source>
</evidence>
<dbReference type="Gene3D" id="1.20.120.160">
    <property type="entry name" value="HPT domain"/>
    <property type="match status" value="1"/>
</dbReference>
<dbReference type="InterPro" id="IPR003594">
    <property type="entry name" value="HATPase_dom"/>
</dbReference>
<dbReference type="AlphaFoldDB" id="A0A1I4XJE3"/>
<dbReference type="EC" id="2.7.13.3" evidence="2"/>
<dbReference type="PROSITE" id="PS50851">
    <property type="entry name" value="CHEW"/>
    <property type="match status" value="1"/>
</dbReference>
<evidence type="ECO:0000256" key="7">
    <source>
        <dbReference type="ARBA" id="ARBA00022741"/>
    </source>
</evidence>
<dbReference type="SMART" id="SM00260">
    <property type="entry name" value="CheW"/>
    <property type="match status" value="1"/>
</dbReference>
<dbReference type="SUPFAM" id="SSF47226">
    <property type="entry name" value="Histidine-containing phosphotransfer domain, HPT domain"/>
    <property type="match status" value="1"/>
</dbReference>
<dbReference type="InterPro" id="IPR036641">
    <property type="entry name" value="HPT_dom_sf"/>
</dbReference>
<evidence type="ECO:0000256" key="12">
    <source>
        <dbReference type="PROSITE-ProRule" id="PRU00110"/>
    </source>
</evidence>
<keyword evidence="6" id="KW-0808">Transferase</keyword>
<evidence type="ECO:0000256" key="1">
    <source>
        <dbReference type="ARBA" id="ARBA00000085"/>
    </source>
</evidence>
<dbReference type="EMBL" id="FOVE01000005">
    <property type="protein sequence ID" value="SFN25360.1"/>
    <property type="molecule type" value="Genomic_DNA"/>
</dbReference>
<dbReference type="SUPFAM" id="SSF55874">
    <property type="entry name" value="ATPase domain of HSP90 chaperone/DNA topoisomerase II/histidine kinase"/>
    <property type="match status" value="1"/>
</dbReference>
<feature type="domain" description="HPt" evidence="15">
    <location>
        <begin position="1"/>
        <end position="100"/>
    </location>
</feature>
<keyword evidence="9" id="KW-0067">ATP-binding</keyword>
<evidence type="ECO:0000256" key="6">
    <source>
        <dbReference type="ARBA" id="ARBA00022679"/>
    </source>
</evidence>
<dbReference type="InterPro" id="IPR051315">
    <property type="entry name" value="Bact_Chemotaxis_CheA"/>
</dbReference>
<dbReference type="OrthoDB" id="9146932at2"/>
<dbReference type="SMART" id="SM01231">
    <property type="entry name" value="H-kinase_dim"/>
    <property type="match status" value="1"/>
</dbReference>
<evidence type="ECO:0000256" key="11">
    <source>
        <dbReference type="ARBA" id="ARBA00035100"/>
    </source>
</evidence>
<dbReference type="SUPFAM" id="SSF160246">
    <property type="entry name" value="EspE N-terminal domain-like"/>
    <property type="match status" value="1"/>
</dbReference>
<evidence type="ECO:0000259" key="15">
    <source>
        <dbReference type="PROSITE" id="PS50894"/>
    </source>
</evidence>
<dbReference type="InterPro" id="IPR036890">
    <property type="entry name" value="HATPase_C_sf"/>
</dbReference>
<dbReference type="Gene3D" id="2.30.30.40">
    <property type="entry name" value="SH3 Domains"/>
    <property type="match status" value="1"/>
</dbReference>
<dbReference type="Gene3D" id="3.30.565.10">
    <property type="entry name" value="Histidine kinase-like ATPase, C-terminal domain"/>
    <property type="match status" value="1"/>
</dbReference>
<dbReference type="RefSeq" id="WP_091192236.1">
    <property type="nucleotide sequence ID" value="NZ_FOVE01000005.1"/>
</dbReference>
<dbReference type="Pfam" id="PF01627">
    <property type="entry name" value="Hpt"/>
    <property type="match status" value="1"/>
</dbReference>
<dbReference type="GO" id="GO:0000155">
    <property type="term" value="F:phosphorelay sensor kinase activity"/>
    <property type="evidence" value="ECO:0007669"/>
    <property type="project" value="InterPro"/>
</dbReference>
<gene>
    <name evidence="16" type="ORF">SAMN05660284_01035</name>
</gene>
<keyword evidence="10" id="KW-0902">Two-component regulatory system</keyword>
<evidence type="ECO:0000259" key="13">
    <source>
        <dbReference type="PROSITE" id="PS50109"/>
    </source>
</evidence>
<feature type="domain" description="CheW-like" evidence="14">
    <location>
        <begin position="559"/>
        <end position="689"/>
    </location>
</feature>
<dbReference type="InterPro" id="IPR008207">
    <property type="entry name" value="Sig_transdc_His_kin_Hpt_dom"/>
</dbReference>
<dbReference type="Pfam" id="PF01584">
    <property type="entry name" value="CheW"/>
    <property type="match status" value="1"/>
</dbReference>
<dbReference type="STRING" id="83765.SAMN05660284_01035"/>
<dbReference type="CDD" id="cd00088">
    <property type="entry name" value="HPT"/>
    <property type="match status" value="1"/>
</dbReference>
<dbReference type="FunFam" id="3.30.565.10:FF:000016">
    <property type="entry name" value="Chemotaxis protein CheA, putative"/>
    <property type="match status" value="1"/>
</dbReference>
<dbReference type="InterPro" id="IPR036097">
    <property type="entry name" value="HisK_dim/P_sf"/>
</dbReference>
<dbReference type="CDD" id="cd16916">
    <property type="entry name" value="HATPase_CheA-like"/>
    <property type="match status" value="1"/>
</dbReference>
<dbReference type="SUPFAM" id="SSF50341">
    <property type="entry name" value="CheW-like"/>
    <property type="match status" value="1"/>
</dbReference>
<evidence type="ECO:0000256" key="8">
    <source>
        <dbReference type="ARBA" id="ARBA00022777"/>
    </source>
</evidence>
<dbReference type="PROSITE" id="PS50894">
    <property type="entry name" value="HPT"/>
    <property type="match status" value="1"/>
</dbReference>
<dbReference type="PROSITE" id="PS50109">
    <property type="entry name" value="HIS_KIN"/>
    <property type="match status" value="1"/>
</dbReference>